<dbReference type="InterPro" id="IPR052876">
    <property type="entry name" value="Insect_Hormone_Regulators"/>
</dbReference>
<reference evidence="1 2" key="1">
    <citation type="journal article" date="2021" name="BMC Biol.">
        <title>Horizontally acquired antibacterial genes associated with adaptive radiation of ladybird beetles.</title>
        <authorList>
            <person name="Li H.S."/>
            <person name="Tang X.F."/>
            <person name="Huang Y.H."/>
            <person name="Xu Z.Y."/>
            <person name="Chen M.L."/>
            <person name="Du X.Y."/>
            <person name="Qiu B.Y."/>
            <person name="Chen P.T."/>
            <person name="Zhang W."/>
            <person name="Slipinski A."/>
            <person name="Escalona H.E."/>
            <person name="Waterhouse R.M."/>
            <person name="Zwick A."/>
            <person name="Pang H."/>
        </authorList>
    </citation>
    <scope>NUCLEOTIDE SEQUENCE [LARGE SCALE GENOMIC DNA]</scope>
    <source>
        <strain evidence="1">SYSU2018</strain>
    </source>
</reference>
<sequence length="157" mass="18131">MDYIFDNDEIEEQYFDEVSNTYLSGENEVTNYPKSIRDNRKEEQYQMLNKMKSKKPFFYQANHNIGPCSCGMEYDILDLGHSYFPRYINSMVCKEASCGKLYKCNARNYQVSVLKTKKPTGKNDGISCLLSGNLKHQWTSELVDVVVGCECIPSKEI</sequence>
<dbReference type="Gene3D" id="2.10.90.10">
    <property type="entry name" value="Cystine-knot cytokines"/>
    <property type="match status" value="1"/>
</dbReference>
<dbReference type="PANTHER" id="PTHR39940:SF1">
    <property type="entry name" value="PROTHORACICOTROPIC HORMONE, ISOFORM F"/>
    <property type="match status" value="1"/>
</dbReference>
<dbReference type="Proteomes" id="UP001516400">
    <property type="component" value="Unassembled WGS sequence"/>
</dbReference>
<comment type="caution">
    <text evidence="1">The sequence shown here is derived from an EMBL/GenBank/DDBJ whole genome shotgun (WGS) entry which is preliminary data.</text>
</comment>
<proteinExistence type="predicted"/>
<evidence type="ECO:0008006" key="3">
    <source>
        <dbReference type="Google" id="ProtNLM"/>
    </source>
</evidence>
<dbReference type="AlphaFoldDB" id="A0ABD2NIX7"/>
<name>A0ABD2NIX7_9CUCU</name>
<protein>
    <recommendedName>
        <fullName evidence="3">Prothoracicotropic hormone</fullName>
    </recommendedName>
</protein>
<evidence type="ECO:0000313" key="1">
    <source>
        <dbReference type="EMBL" id="KAL3278360.1"/>
    </source>
</evidence>
<dbReference type="SUPFAM" id="SSF57501">
    <property type="entry name" value="Cystine-knot cytokines"/>
    <property type="match status" value="1"/>
</dbReference>
<evidence type="ECO:0000313" key="2">
    <source>
        <dbReference type="Proteomes" id="UP001516400"/>
    </source>
</evidence>
<dbReference type="EMBL" id="JABFTP020000103">
    <property type="protein sequence ID" value="KAL3278360.1"/>
    <property type="molecule type" value="Genomic_DNA"/>
</dbReference>
<dbReference type="PANTHER" id="PTHR39940">
    <property type="entry name" value="PROTHORACICOTROPIC HORMONE, ISOFORM F"/>
    <property type="match status" value="1"/>
</dbReference>
<gene>
    <name evidence="1" type="ORF">HHI36_013689</name>
</gene>
<organism evidence="1 2">
    <name type="scientific">Cryptolaemus montrouzieri</name>
    <dbReference type="NCBI Taxonomy" id="559131"/>
    <lineage>
        <taxon>Eukaryota</taxon>
        <taxon>Metazoa</taxon>
        <taxon>Ecdysozoa</taxon>
        <taxon>Arthropoda</taxon>
        <taxon>Hexapoda</taxon>
        <taxon>Insecta</taxon>
        <taxon>Pterygota</taxon>
        <taxon>Neoptera</taxon>
        <taxon>Endopterygota</taxon>
        <taxon>Coleoptera</taxon>
        <taxon>Polyphaga</taxon>
        <taxon>Cucujiformia</taxon>
        <taxon>Coccinelloidea</taxon>
        <taxon>Coccinellidae</taxon>
        <taxon>Scymninae</taxon>
        <taxon>Scymnini</taxon>
        <taxon>Cryptolaemus</taxon>
    </lineage>
</organism>
<accession>A0ABD2NIX7</accession>
<keyword evidence="2" id="KW-1185">Reference proteome</keyword>
<dbReference type="InterPro" id="IPR029034">
    <property type="entry name" value="Cystine-knot_cytokine"/>
</dbReference>